<sequence length="297" mass="31444">MDSSTLFRVDGLVAVITGGGTGIGMVMAQAFAGAGAKRVYILGRRIACLENVASQHPSITPLVCDVTSKPSLQNAVDTITKEIGYVNLVIANSGDLGPLNTFNTKITIQDLRRNLFDEASMESFTASFHLNLTGAYFTMLAFLELLDAGNKHALEGGFGAPLKAGSQVPSIQSQVVFIGSIGSVSRYSFTPPAYMGSKAAIIQLAKQAATNLAPYQIRVNTLAPGFFSSEMVNAVMATRDPESETLDHPSFIPARRFGTDEEMGGSILYLASRAGAYCNGLVLLNDGGRVSVIPSTY</sequence>
<feature type="transmembrane region" description="Helical" evidence="4">
    <location>
        <begin position="12"/>
        <end position="36"/>
    </location>
</feature>
<dbReference type="OrthoDB" id="2962696at2759"/>
<evidence type="ECO:0000256" key="3">
    <source>
        <dbReference type="ARBA" id="ARBA00023002"/>
    </source>
</evidence>
<dbReference type="PANTHER" id="PTHR43618">
    <property type="entry name" value="7-ALPHA-HYDROXYSTEROID DEHYDROGENASE"/>
    <property type="match status" value="1"/>
</dbReference>
<evidence type="ECO:0000313" key="5">
    <source>
        <dbReference type="EMBL" id="CAF9919950.1"/>
    </source>
</evidence>
<reference evidence="5" key="1">
    <citation type="submission" date="2021-03" db="EMBL/GenBank/DDBJ databases">
        <authorList>
            <person name="Tagirdzhanova G."/>
        </authorList>
    </citation>
    <scope>NUCLEOTIDE SEQUENCE</scope>
</reference>
<dbReference type="Gene3D" id="3.40.50.720">
    <property type="entry name" value="NAD(P)-binding Rossmann-like Domain"/>
    <property type="match status" value="1"/>
</dbReference>
<evidence type="ECO:0000256" key="1">
    <source>
        <dbReference type="ARBA" id="ARBA00006484"/>
    </source>
</evidence>
<dbReference type="SUPFAM" id="SSF51735">
    <property type="entry name" value="NAD(P)-binding Rossmann-fold domains"/>
    <property type="match status" value="1"/>
</dbReference>
<dbReference type="EMBL" id="CAJPDR010000131">
    <property type="protein sequence ID" value="CAF9919950.1"/>
    <property type="molecule type" value="Genomic_DNA"/>
</dbReference>
<keyword evidence="4" id="KW-0472">Membrane</keyword>
<dbReference type="Pfam" id="PF00106">
    <property type="entry name" value="adh_short"/>
    <property type="match status" value="1"/>
</dbReference>
<dbReference type="PANTHER" id="PTHR43618:SF18">
    <property type="entry name" value="SHORT CHAIN DEHYDROGENASE_REDUCTASE FAMILY (AFU_ORTHOLOGUE AFUA_5G12480)"/>
    <property type="match status" value="1"/>
</dbReference>
<accession>A0A8H3FAC3</accession>
<evidence type="ECO:0000256" key="4">
    <source>
        <dbReference type="SAM" id="Phobius"/>
    </source>
</evidence>
<keyword evidence="4" id="KW-1133">Transmembrane helix</keyword>
<name>A0A8H3FAC3_9LECA</name>
<gene>
    <name evidence="5" type="ORF">ALECFALPRED_001383</name>
</gene>
<evidence type="ECO:0000313" key="6">
    <source>
        <dbReference type="Proteomes" id="UP000664203"/>
    </source>
</evidence>
<dbReference type="InterPro" id="IPR052178">
    <property type="entry name" value="Sec_Metab_Biosynth_SDR"/>
</dbReference>
<dbReference type="Proteomes" id="UP000664203">
    <property type="component" value="Unassembled WGS sequence"/>
</dbReference>
<protein>
    <submittedName>
        <fullName evidence="5">Uncharacterized protein</fullName>
    </submittedName>
</protein>
<dbReference type="InterPro" id="IPR002347">
    <property type="entry name" value="SDR_fam"/>
</dbReference>
<keyword evidence="6" id="KW-1185">Reference proteome</keyword>
<dbReference type="PRINTS" id="PR00081">
    <property type="entry name" value="GDHRDH"/>
</dbReference>
<comment type="similarity">
    <text evidence="1">Belongs to the short-chain dehydrogenases/reductases (SDR) family.</text>
</comment>
<dbReference type="Pfam" id="PF13561">
    <property type="entry name" value="adh_short_C2"/>
    <property type="match status" value="1"/>
</dbReference>
<keyword evidence="3" id="KW-0560">Oxidoreductase</keyword>
<organism evidence="5 6">
    <name type="scientific">Alectoria fallacina</name>
    <dbReference type="NCBI Taxonomy" id="1903189"/>
    <lineage>
        <taxon>Eukaryota</taxon>
        <taxon>Fungi</taxon>
        <taxon>Dikarya</taxon>
        <taxon>Ascomycota</taxon>
        <taxon>Pezizomycotina</taxon>
        <taxon>Lecanoromycetes</taxon>
        <taxon>OSLEUM clade</taxon>
        <taxon>Lecanoromycetidae</taxon>
        <taxon>Lecanorales</taxon>
        <taxon>Lecanorineae</taxon>
        <taxon>Parmeliaceae</taxon>
        <taxon>Alectoria</taxon>
    </lineage>
</organism>
<keyword evidence="4" id="KW-0812">Transmembrane</keyword>
<keyword evidence="2" id="KW-0521">NADP</keyword>
<evidence type="ECO:0000256" key="2">
    <source>
        <dbReference type="ARBA" id="ARBA00022857"/>
    </source>
</evidence>
<dbReference type="AlphaFoldDB" id="A0A8H3FAC3"/>
<dbReference type="InterPro" id="IPR036291">
    <property type="entry name" value="NAD(P)-bd_dom_sf"/>
</dbReference>
<proteinExistence type="inferred from homology"/>
<dbReference type="GO" id="GO:0016491">
    <property type="term" value="F:oxidoreductase activity"/>
    <property type="evidence" value="ECO:0007669"/>
    <property type="project" value="UniProtKB-KW"/>
</dbReference>
<dbReference type="CDD" id="cd05233">
    <property type="entry name" value="SDR_c"/>
    <property type="match status" value="1"/>
</dbReference>
<comment type="caution">
    <text evidence="5">The sequence shown here is derived from an EMBL/GenBank/DDBJ whole genome shotgun (WGS) entry which is preliminary data.</text>
</comment>